<feature type="compositionally biased region" description="Pro residues" evidence="1">
    <location>
        <begin position="12"/>
        <end position="22"/>
    </location>
</feature>
<feature type="region of interest" description="Disordered" evidence="1">
    <location>
        <begin position="360"/>
        <end position="396"/>
    </location>
</feature>
<sequence length="563" mass="59096">MTRPRIDSTLPLPRPARDPGPVPAEEGGLSRSRRADPATRRVEGARASVRLSGVDGIEQVRGGHALTGAIRVVAGPAARTTDTPRTVTRHRPDDGLDEVLVVPERLPGAAVQWVASRAGGPRVLEVELPVRVGTRPRIAHEGALLRWAEESDDRGAVLQLAGPVTEEWALVQSGDRTLARAAVDPAPGRPVTLLVSEVGDDGRLPSLPALAALKAHRRRDHLEPTQTEGLVLHTDRPVLDEGVAWARAAIRARVDETPGSTGVRGSEWADLARGALAAGETEVAKRALGAAAPTSLAEVEALALGVAWTSTGAELLARRDAVDRLASDAPEAVRRRLADAAEAAGTEEWAAELRRPVAAPGSRALPTVGRSESGAAKTVPSEPVEPEPGTGAPRPDELRRALERAAGAEGEWSAAVLERALAALAAGETDGESPDPELALDLLVRGVLGITPDAAYGRIEVAPALPAGWGTVRVEGIALGDARVGFEIRRDNHTVRIALHQTAGGAPVTWILAPRLEGSTIEAVRVDGAPAEVDAHRSGTRIQPRLQLPAERERVVEVEVSPP</sequence>
<evidence type="ECO:0000313" key="3">
    <source>
        <dbReference type="Proteomes" id="UP001484239"/>
    </source>
</evidence>
<dbReference type="SUPFAM" id="SSF48208">
    <property type="entry name" value="Six-hairpin glycosidases"/>
    <property type="match status" value="1"/>
</dbReference>
<accession>A0ABU9EBB5</accession>
<dbReference type="EMBL" id="JBBHLI010000005">
    <property type="protein sequence ID" value="MEK9501409.1"/>
    <property type="molecule type" value="Genomic_DNA"/>
</dbReference>
<gene>
    <name evidence="2" type="ORF">WI372_10515</name>
</gene>
<reference evidence="2 3" key="1">
    <citation type="submission" date="2024-02" db="EMBL/GenBank/DDBJ databases">
        <title>A novel Gemmatimonadota bacterium.</title>
        <authorList>
            <person name="Du Z.-J."/>
            <person name="Ye Y.-Q."/>
        </authorList>
    </citation>
    <scope>NUCLEOTIDE SEQUENCE [LARGE SCALE GENOMIC DNA]</scope>
    <source>
        <strain evidence="2 3">DH-20</strain>
    </source>
</reference>
<comment type="caution">
    <text evidence="2">The sequence shown here is derived from an EMBL/GenBank/DDBJ whole genome shotgun (WGS) entry which is preliminary data.</text>
</comment>
<feature type="compositionally biased region" description="Basic and acidic residues" evidence="1">
    <location>
        <begin position="33"/>
        <end position="44"/>
    </location>
</feature>
<dbReference type="Proteomes" id="UP001484239">
    <property type="component" value="Unassembled WGS sequence"/>
</dbReference>
<protein>
    <submittedName>
        <fullName evidence="2">Uncharacterized protein</fullName>
    </submittedName>
</protein>
<proteinExistence type="predicted"/>
<evidence type="ECO:0000313" key="2">
    <source>
        <dbReference type="EMBL" id="MEK9501409.1"/>
    </source>
</evidence>
<evidence type="ECO:0000256" key="1">
    <source>
        <dbReference type="SAM" id="MobiDB-lite"/>
    </source>
</evidence>
<organism evidence="2 3">
    <name type="scientific">Gaopeijia maritima</name>
    <dbReference type="NCBI Taxonomy" id="3119007"/>
    <lineage>
        <taxon>Bacteria</taxon>
        <taxon>Pseudomonadati</taxon>
        <taxon>Gemmatimonadota</taxon>
        <taxon>Longimicrobiia</taxon>
        <taxon>Gaopeijiales</taxon>
        <taxon>Gaopeijiaceae</taxon>
        <taxon>Gaopeijia</taxon>
    </lineage>
</organism>
<dbReference type="InterPro" id="IPR008928">
    <property type="entry name" value="6-hairpin_glycosidase_sf"/>
</dbReference>
<keyword evidence="3" id="KW-1185">Reference proteome</keyword>
<feature type="region of interest" description="Disordered" evidence="1">
    <location>
        <begin position="1"/>
        <end position="44"/>
    </location>
</feature>
<dbReference type="RefSeq" id="WP_405286892.1">
    <property type="nucleotide sequence ID" value="NZ_JBBHLI010000005.1"/>
</dbReference>
<name>A0ABU9EBB5_9BACT</name>